<evidence type="ECO:0000256" key="3">
    <source>
        <dbReference type="ARBA" id="ARBA00023163"/>
    </source>
</evidence>
<dbReference type="EMBL" id="BAAAPM010000003">
    <property type="protein sequence ID" value="GAA1717991.1"/>
    <property type="molecule type" value="Genomic_DNA"/>
</dbReference>
<reference evidence="5 6" key="1">
    <citation type="journal article" date="2019" name="Int. J. Syst. Evol. Microbiol.">
        <title>The Global Catalogue of Microorganisms (GCM) 10K type strain sequencing project: providing services to taxonomists for standard genome sequencing and annotation.</title>
        <authorList>
            <consortium name="The Broad Institute Genomics Platform"/>
            <consortium name="The Broad Institute Genome Sequencing Center for Infectious Disease"/>
            <person name="Wu L."/>
            <person name="Ma J."/>
        </authorList>
    </citation>
    <scope>NUCLEOTIDE SEQUENCE [LARGE SCALE GENOMIC DNA]</scope>
    <source>
        <strain evidence="5 6">JCM 15589</strain>
    </source>
</reference>
<dbReference type="InterPro" id="IPR018060">
    <property type="entry name" value="HTH_AraC"/>
</dbReference>
<evidence type="ECO:0000313" key="6">
    <source>
        <dbReference type="Proteomes" id="UP001501138"/>
    </source>
</evidence>
<dbReference type="InterPro" id="IPR009057">
    <property type="entry name" value="Homeodomain-like_sf"/>
</dbReference>
<comment type="caution">
    <text evidence="5">The sequence shown here is derived from an EMBL/GenBank/DDBJ whole genome shotgun (WGS) entry which is preliminary data.</text>
</comment>
<organism evidence="5 6">
    <name type="scientific">Isoptericola hypogeus</name>
    <dbReference type="NCBI Taxonomy" id="300179"/>
    <lineage>
        <taxon>Bacteria</taxon>
        <taxon>Bacillati</taxon>
        <taxon>Actinomycetota</taxon>
        <taxon>Actinomycetes</taxon>
        <taxon>Micrococcales</taxon>
        <taxon>Promicromonosporaceae</taxon>
        <taxon>Isoptericola</taxon>
    </lineage>
</organism>
<dbReference type="Pfam" id="PF12833">
    <property type="entry name" value="HTH_18"/>
    <property type="match status" value="1"/>
</dbReference>
<name>A0ABN2J4U4_9MICO</name>
<keyword evidence="3" id="KW-0804">Transcription</keyword>
<evidence type="ECO:0000256" key="2">
    <source>
        <dbReference type="ARBA" id="ARBA00023125"/>
    </source>
</evidence>
<keyword evidence="1" id="KW-0805">Transcription regulation</keyword>
<dbReference type="RefSeq" id="WP_344246694.1">
    <property type="nucleotide sequence ID" value="NZ_BAAAPM010000003.1"/>
</dbReference>
<protein>
    <submittedName>
        <fullName evidence="5">AraC family transcriptional regulator</fullName>
    </submittedName>
</protein>
<evidence type="ECO:0000313" key="5">
    <source>
        <dbReference type="EMBL" id="GAA1717991.1"/>
    </source>
</evidence>
<proteinExistence type="predicted"/>
<keyword evidence="2" id="KW-0238">DNA-binding</keyword>
<dbReference type="PANTHER" id="PTHR46796">
    <property type="entry name" value="HTH-TYPE TRANSCRIPTIONAL ACTIVATOR RHAS-RELATED"/>
    <property type="match status" value="1"/>
</dbReference>
<dbReference type="InterPro" id="IPR050204">
    <property type="entry name" value="AraC_XylS_family_regulators"/>
</dbReference>
<gene>
    <name evidence="5" type="ORF">GCM10009809_12370</name>
</gene>
<sequence>MPVQEAALQSFAVPLQHPPVVVDVGHAVHGLSDREERFLLPELYSLHIYDWAGELKIGDRLHRIRPGDLALVPPGTLEAYRYNGPSQHVFAHVRLPAAGPRREIPSVQSLGPDAPRLRARLVAASTAVDPGHRAAEVWSVLWAAATRPSATDASTERQHPAVLAAVDHIDRHLHATLRVDEVARVALASTSHLNRLFVGAFGISVSRYVRRKRADRARHLLRDTLQPISSVAATVGIPDLQAFNKFCRSQLGAPPRALRSGER</sequence>
<dbReference type="SUPFAM" id="SSF46689">
    <property type="entry name" value="Homeodomain-like"/>
    <property type="match status" value="2"/>
</dbReference>
<evidence type="ECO:0000256" key="1">
    <source>
        <dbReference type="ARBA" id="ARBA00023015"/>
    </source>
</evidence>
<dbReference type="Proteomes" id="UP001501138">
    <property type="component" value="Unassembled WGS sequence"/>
</dbReference>
<keyword evidence="6" id="KW-1185">Reference proteome</keyword>
<feature type="domain" description="HTH araC/xylS-type" evidence="4">
    <location>
        <begin position="163"/>
        <end position="261"/>
    </location>
</feature>
<dbReference type="PROSITE" id="PS01124">
    <property type="entry name" value="HTH_ARAC_FAMILY_2"/>
    <property type="match status" value="1"/>
</dbReference>
<evidence type="ECO:0000259" key="4">
    <source>
        <dbReference type="PROSITE" id="PS01124"/>
    </source>
</evidence>
<accession>A0ABN2J4U4</accession>
<dbReference type="Gene3D" id="1.10.10.60">
    <property type="entry name" value="Homeodomain-like"/>
    <property type="match status" value="1"/>
</dbReference>
<dbReference type="SMART" id="SM00342">
    <property type="entry name" value="HTH_ARAC"/>
    <property type="match status" value="1"/>
</dbReference>
<dbReference type="PANTHER" id="PTHR46796:SF6">
    <property type="entry name" value="ARAC SUBFAMILY"/>
    <property type="match status" value="1"/>
</dbReference>